<protein>
    <submittedName>
        <fullName evidence="3">Cupin domain-containing protein</fullName>
    </submittedName>
</protein>
<dbReference type="PANTHER" id="PTHR40943">
    <property type="entry name" value="CYTOPLASMIC PROTEIN-RELATED"/>
    <property type="match status" value="1"/>
</dbReference>
<evidence type="ECO:0000256" key="1">
    <source>
        <dbReference type="SAM" id="MobiDB-lite"/>
    </source>
</evidence>
<evidence type="ECO:0000313" key="5">
    <source>
        <dbReference type="Proteomes" id="UP000306740"/>
    </source>
</evidence>
<dbReference type="InterPro" id="IPR014710">
    <property type="entry name" value="RmlC-like_jellyroll"/>
</dbReference>
<accession>A0A5C4MP44</accession>
<dbReference type="Pfam" id="PF05899">
    <property type="entry name" value="Cupin_3"/>
    <property type="match status" value="1"/>
</dbReference>
<evidence type="ECO:0000313" key="4">
    <source>
        <dbReference type="EMBL" id="TNC50363.1"/>
    </source>
</evidence>
<comment type="caution">
    <text evidence="3">The sequence shown here is derived from an EMBL/GenBank/DDBJ whole genome shotgun (WGS) entry which is preliminary data.</text>
</comment>
<proteinExistence type="predicted"/>
<dbReference type="AlphaFoldDB" id="A0A5C4MP44"/>
<feature type="region of interest" description="Disordered" evidence="1">
    <location>
        <begin position="6"/>
        <end position="35"/>
    </location>
</feature>
<dbReference type="Proteomes" id="UP000306740">
    <property type="component" value="Unassembled WGS sequence"/>
</dbReference>
<dbReference type="InterPro" id="IPR011051">
    <property type="entry name" value="RmlC_Cupin_sf"/>
</dbReference>
<dbReference type="RefSeq" id="WP_139087031.1">
    <property type="nucleotide sequence ID" value="NZ_VDFR01000016.1"/>
</dbReference>
<evidence type="ECO:0000313" key="3">
    <source>
        <dbReference type="EMBL" id="TNC47081.1"/>
    </source>
</evidence>
<reference evidence="3 5" key="1">
    <citation type="submission" date="2019-05" db="EMBL/GenBank/DDBJ databases">
        <title>Mumia sp. nov., isolated from the intestinal contents of plateau pika (Ochotona curzoniae) in the Qinghai-Tibet plateau of China.</title>
        <authorList>
            <person name="Tian Z."/>
        </authorList>
    </citation>
    <scope>NUCLEOTIDE SEQUENCE [LARGE SCALE GENOMIC DNA]</scope>
    <source>
        <strain evidence="5">527</strain>
        <strain evidence="3">Z527</strain>
    </source>
</reference>
<dbReference type="PANTHER" id="PTHR40943:SF1">
    <property type="entry name" value="CYTOPLASMIC PROTEIN"/>
    <property type="match status" value="1"/>
</dbReference>
<organism evidence="3 5">
    <name type="scientific">Mumia zhuanghuii</name>
    <dbReference type="NCBI Taxonomy" id="2585211"/>
    <lineage>
        <taxon>Bacteria</taxon>
        <taxon>Bacillati</taxon>
        <taxon>Actinomycetota</taxon>
        <taxon>Actinomycetes</taxon>
        <taxon>Propionibacteriales</taxon>
        <taxon>Nocardioidaceae</taxon>
        <taxon>Mumia</taxon>
    </lineage>
</organism>
<dbReference type="OrthoDB" id="9799053at2"/>
<dbReference type="SUPFAM" id="SSF51182">
    <property type="entry name" value="RmlC-like cupins"/>
    <property type="match status" value="1"/>
</dbReference>
<dbReference type="Gene3D" id="2.60.120.10">
    <property type="entry name" value="Jelly Rolls"/>
    <property type="match status" value="1"/>
</dbReference>
<feature type="domain" description="(S)-ureidoglycine aminohydrolase cupin" evidence="2">
    <location>
        <begin position="41"/>
        <end position="112"/>
    </location>
</feature>
<dbReference type="EMBL" id="VDFR01000048">
    <property type="protein sequence ID" value="TNC47081.1"/>
    <property type="molecule type" value="Genomic_DNA"/>
</dbReference>
<gene>
    <name evidence="4" type="ORF">FHE65_03605</name>
    <name evidence="3" type="ORF">FHE65_10700</name>
</gene>
<sequence length="114" mass="12059">MTKARERLLSAATGTHPLEPGTLDPTDVVDGSPSTASTELAALDGASVGLWEITAGTVRDTEIDEVFVVLSGDATVRFEDGSALELGPGVAVRLYAGDRTVWEVRETLRKVYLA</sequence>
<dbReference type="InterPro" id="IPR008579">
    <property type="entry name" value="UGlyAH_Cupin_dom"/>
</dbReference>
<name>A0A5C4MP44_9ACTN</name>
<evidence type="ECO:0000259" key="2">
    <source>
        <dbReference type="Pfam" id="PF05899"/>
    </source>
</evidence>
<dbReference type="EMBL" id="VDFR01000016">
    <property type="protein sequence ID" value="TNC50363.1"/>
    <property type="molecule type" value="Genomic_DNA"/>
</dbReference>